<proteinExistence type="predicted"/>
<dbReference type="InterPro" id="IPR033469">
    <property type="entry name" value="CYTH-like_dom_sf"/>
</dbReference>
<sequence>MSYEVELKYTGVDFTDLRPRLHRLGGVSRGRHWERNIVFDTPQRDLKATGRLLRLRSQQWAQQYGRDRRCVLTLKVPPAQPVPDDVKVWDERETTVAGFDSMRGILEGLGYEAAFRYDKIREEWLCAGVTVCLDTLVFGDVVELEGEREAIFRLAEALGFSGCQATRATYHDLNRQYRLTAGLPQDDNFHFPDDEAALSLLGSIA</sequence>
<dbReference type="PANTHER" id="PTHR21028">
    <property type="entry name" value="SI:CH211-156B7.4"/>
    <property type="match status" value="1"/>
</dbReference>
<dbReference type="Pfam" id="PF01928">
    <property type="entry name" value="CYTH"/>
    <property type="match status" value="1"/>
</dbReference>
<keyword evidence="3" id="KW-1185">Reference proteome</keyword>
<evidence type="ECO:0000313" key="3">
    <source>
        <dbReference type="Proteomes" id="UP000002710"/>
    </source>
</evidence>
<dbReference type="EMBL" id="CP000112">
    <property type="protein sequence ID" value="ABB38898.1"/>
    <property type="molecule type" value="Genomic_DNA"/>
</dbReference>
<evidence type="ECO:0000313" key="2">
    <source>
        <dbReference type="EMBL" id="ABB38898.1"/>
    </source>
</evidence>
<reference evidence="2 3" key="1">
    <citation type="journal article" date="2011" name="J. Bacteriol.">
        <title>Complete genome sequence and updated annotation of Desulfovibrio alaskensis G20.</title>
        <authorList>
            <person name="Hauser L.J."/>
            <person name="Land M.L."/>
            <person name="Brown S.D."/>
            <person name="Larimer F."/>
            <person name="Keller K.L."/>
            <person name="Rapp-Giles B.J."/>
            <person name="Price M.N."/>
            <person name="Lin M."/>
            <person name="Bruce D.C."/>
            <person name="Detter J.C."/>
            <person name="Tapia R."/>
            <person name="Han C.S."/>
            <person name="Goodwin L.A."/>
            <person name="Cheng J.F."/>
            <person name="Pitluck S."/>
            <person name="Copeland A."/>
            <person name="Lucas S."/>
            <person name="Nolan M."/>
            <person name="Lapidus A.L."/>
            <person name="Palumbo A.V."/>
            <person name="Wall J.D."/>
        </authorList>
    </citation>
    <scope>NUCLEOTIDE SEQUENCE [LARGE SCALE GENOMIC DNA]</scope>
    <source>
        <strain evidence="3">ATCC BAA 1058 / DSM 17464 / G20</strain>
    </source>
</reference>
<dbReference type="InterPro" id="IPR008173">
    <property type="entry name" value="Adenylyl_cyclase_CyaB"/>
</dbReference>
<dbReference type="STRING" id="207559.Dde_2101"/>
<dbReference type="Gene3D" id="2.40.320.10">
    <property type="entry name" value="Hypothetical Protein Pfu-838710-001"/>
    <property type="match status" value="1"/>
</dbReference>
<dbReference type="KEGG" id="dde:Dde_2101"/>
<evidence type="ECO:0000259" key="1">
    <source>
        <dbReference type="PROSITE" id="PS51707"/>
    </source>
</evidence>
<feature type="domain" description="CYTH" evidence="1">
    <location>
        <begin position="2"/>
        <end position="176"/>
    </location>
</feature>
<dbReference type="PANTHER" id="PTHR21028:SF2">
    <property type="entry name" value="CYTH DOMAIN-CONTAINING PROTEIN"/>
    <property type="match status" value="1"/>
</dbReference>
<dbReference type="AlphaFoldDB" id="Q30ZJ8"/>
<name>Q30ZJ8_OLEA2</name>
<dbReference type="Proteomes" id="UP000002710">
    <property type="component" value="Chromosome"/>
</dbReference>
<accession>Q30ZJ8</accession>
<dbReference type="CDD" id="cd07890">
    <property type="entry name" value="CYTH-like_AC_IV-like"/>
    <property type="match status" value="1"/>
</dbReference>
<protein>
    <submittedName>
        <fullName evidence="2">Adenylate cyclase</fullName>
    </submittedName>
</protein>
<dbReference type="PROSITE" id="PS51707">
    <property type="entry name" value="CYTH"/>
    <property type="match status" value="1"/>
</dbReference>
<dbReference type="HOGENOM" id="CLU_105244_0_0_7"/>
<gene>
    <name evidence="2" type="ordered locus">Dde_2101</name>
</gene>
<dbReference type="eggNOG" id="COG1437">
    <property type="taxonomic scope" value="Bacteria"/>
</dbReference>
<dbReference type="SMART" id="SM01118">
    <property type="entry name" value="CYTH"/>
    <property type="match status" value="1"/>
</dbReference>
<dbReference type="SUPFAM" id="SSF55154">
    <property type="entry name" value="CYTH-like phosphatases"/>
    <property type="match status" value="1"/>
</dbReference>
<dbReference type="InterPro" id="IPR023577">
    <property type="entry name" value="CYTH_domain"/>
</dbReference>
<organism evidence="2 3">
    <name type="scientific">Oleidesulfovibrio alaskensis (strain ATCC BAA-1058 / DSM 17464 / G20)</name>
    <name type="common">Desulfovibrio alaskensis</name>
    <dbReference type="NCBI Taxonomy" id="207559"/>
    <lineage>
        <taxon>Bacteria</taxon>
        <taxon>Pseudomonadati</taxon>
        <taxon>Thermodesulfobacteriota</taxon>
        <taxon>Desulfovibrionia</taxon>
        <taxon>Desulfovibrionales</taxon>
        <taxon>Desulfovibrionaceae</taxon>
        <taxon>Oleidesulfovibrio</taxon>
    </lineage>
</organism>